<dbReference type="PANTHER" id="PTHR35908">
    <property type="entry name" value="HYPOTHETICAL FUSION PROTEIN"/>
    <property type="match status" value="1"/>
</dbReference>
<keyword evidence="5" id="KW-0456">Lyase</keyword>
<name>A0A516GE12_9MICO</name>
<comment type="catalytic activity">
    <reaction evidence="1">
        <text>(4aS,6R)-4a-hydroxy-L-erythro-5,6,7,8-tetrahydrobiopterin = (6R)-L-erythro-6,7-dihydrobiopterin + H2O</text>
        <dbReference type="Rhea" id="RHEA:11920"/>
        <dbReference type="ChEBI" id="CHEBI:15377"/>
        <dbReference type="ChEBI" id="CHEBI:15642"/>
        <dbReference type="ChEBI" id="CHEBI:43120"/>
        <dbReference type="EC" id="4.2.1.96"/>
    </reaction>
</comment>
<dbReference type="EC" id="4.2.1.96" evidence="3"/>
<evidence type="ECO:0000313" key="8">
    <source>
        <dbReference type="Proteomes" id="UP000315395"/>
    </source>
</evidence>
<evidence type="ECO:0000256" key="5">
    <source>
        <dbReference type="ARBA" id="ARBA00023239"/>
    </source>
</evidence>
<evidence type="ECO:0000313" key="7">
    <source>
        <dbReference type="EMBL" id="QDO89767.1"/>
    </source>
</evidence>
<dbReference type="InterPro" id="IPR041581">
    <property type="entry name" value="Glyoxalase_6"/>
</dbReference>
<sequence>MTAQDRVTPYDATHAEGLEDWRYLLGALVARFDTPSPAAGAALAVAIAEVGDRMHHHPEVDLRADHLVVRTRTEAADGITQQDLDLAHAVSDLASSGDAAARPLAVSSLELAIDTVDASAIRPFWVAVLGLQSDARGDLRDPDGHLPSIWFQDMDPPRTDRNRIHLDITVPHDVAEQRVAAALAAGGRLVADDRAPAWWILADAEGNEICVCTWQARSTSGEPGSR</sequence>
<gene>
    <name evidence="7" type="ORF">FNH13_16675</name>
</gene>
<reference evidence="7 8" key="1">
    <citation type="submission" date="2019-07" db="EMBL/GenBank/DDBJ databases">
        <title>complete genome sequencing of Ornithinimicrobium sp. H23M54.</title>
        <authorList>
            <person name="Bae J.-W."/>
            <person name="Lee S.-Y."/>
        </authorList>
    </citation>
    <scope>NUCLEOTIDE SEQUENCE [LARGE SCALE GENOMIC DNA]</scope>
    <source>
        <strain evidence="7 8">H23M54</strain>
    </source>
</reference>
<evidence type="ECO:0000259" key="6">
    <source>
        <dbReference type="Pfam" id="PF18029"/>
    </source>
</evidence>
<dbReference type="Pfam" id="PF18029">
    <property type="entry name" value="Glyoxalase_6"/>
    <property type="match status" value="1"/>
</dbReference>
<dbReference type="GO" id="GO:0006729">
    <property type="term" value="P:tetrahydrobiopterin biosynthetic process"/>
    <property type="evidence" value="ECO:0007669"/>
    <property type="project" value="InterPro"/>
</dbReference>
<feature type="domain" description="Glyoxalase-like" evidence="6">
    <location>
        <begin position="111"/>
        <end position="212"/>
    </location>
</feature>
<dbReference type="Pfam" id="PF01329">
    <property type="entry name" value="Pterin_4a"/>
    <property type="match status" value="1"/>
</dbReference>
<proteinExistence type="inferred from homology"/>
<dbReference type="SUPFAM" id="SSF55248">
    <property type="entry name" value="PCD-like"/>
    <property type="match status" value="1"/>
</dbReference>
<comment type="similarity">
    <text evidence="2">Belongs to the pterin-4-alpha-carbinolamine dehydratase family.</text>
</comment>
<evidence type="ECO:0000256" key="3">
    <source>
        <dbReference type="ARBA" id="ARBA00013252"/>
    </source>
</evidence>
<dbReference type="InterPro" id="IPR029068">
    <property type="entry name" value="Glyas_Bleomycin-R_OHBP_Dase"/>
</dbReference>
<dbReference type="SUPFAM" id="SSF54593">
    <property type="entry name" value="Glyoxalase/Bleomycin resistance protein/Dihydroxybiphenyl dioxygenase"/>
    <property type="match status" value="1"/>
</dbReference>
<dbReference type="InterPro" id="IPR036428">
    <property type="entry name" value="PCD_sf"/>
</dbReference>
<dbReference type="EMBL" id="CP041616">
    <property type="protein sequence ID" value="QDO89767.1"/>
    <property type="molecule type" value="Genomic_DNA"/>
</dbReference>
<protein>
    <recommendedName>
        <fullName evidence="4">Putative pterin-4-alpha-carbinolamine dehydratase</fullName>
        <ecNumber evidence="3">4.2.1.96</ecNumber>
    </recommendedName>
</protein>
<dbReference type="OrthoDB" id="15077at2"/>
<dbReference type="GO" id="GO:0008124">
    <property type="term" value="F:4-alpha-hydroxytetrahydrobiopterin dehydratase activity"/>
    <property type="evidence" value="ECO:0007669"/>
    <property type="project" value="UniProtKB-EC"/>
</dbReference>
<dbReference type="AlphaFoldDB" id="A0A516GE12"/>
<dbReference type="InterPro" id="IPR001533">
    <property type="entry name" value="Pterin_deHydtase"/>
</dbReference>
<accession>A0A516GE12</accession>
<keyword evidence="8" id="KW-1185">Reference proteome</keyword>
<dbReference type="Gene3D" id="3.30.1360.20">
    <property type="entry name" value="Transcriptional coactivator/pterin dehydratase"/>
    <property type="match status" value="1"/>
</dbReference>
<evidence type="ECO:0000256" key="2">
    <source>
        <dbReference type="ARBA" id="ARBA00006472"/>
    </source>
</evidence>
<dbReference type="Proteomes" id="UP000315395">
    <property type="component" value="Chromosome"/>
</dbReference>
<evidence type="ECO:0000256" key="1">
    <source>
        <dbReference type="ARBA" id="ARBA00001554"/>
    </source>
</evidence>
<dbReference type="PANTHER" id="PTHR35908:SF1">
    <property type="entry name" value="CONSERVED PROTEIN"/>
    <property type="match status" value="1"/>
</dbReference>
<dbReference type="RefSeq" id="WP_143784488.1">
    <property type="nucleotide sequence ID" value="NZ_CP041616.1"/>
</dbReference>
<organism evidence="7 8">
    <name type="scientific">Ornithinimicrobium ciconiae</name>
    <dbReference type="NCBI Taxonomy" id="2594265"/>
    <lineage>
        <taxon>Bacteria</taxon>
        <taxon>Bacillati</taxon>
        <taxon>Actinomycetota</taxon>
        <taxon>Actinomycetes</taxon>
        <taxon>Micrococcales</taxon>
        <taxon>Ornithinimicrobiaceae</taxon>
        <taxon>Ornithinimicrobium</taxon>
    </lineage>
</organism>
<dbReference type="Gene3D" id="3.10.180.10">
    <property type="entry name" value="2,3-Dihydroxybiphenyl 1,2-Dioxygenase, domain 1"/>
    <property type="match status" value="1"/>
</dbReference>
<evidence type="ECO:0000256" key="4">
    <source>
        <dbReference type="ARBA" id="ARBA00021735"/>
    </source>
</evidence>
<dbReference type="KEGG" id="orz:FNH13_16675"/>